<evidence type="ECO:0000313" key="1">
    <source>
        <dbReference type="EMBL" id="SPF56952.1"/>
    </source>
</evidence>
<dbReference type="Proteomes" id="UP000238916">
    <property type="component" value="Unassembled WGS sequence"/>
</dbReference>
<accession>A0A2U3LYV9</accession>
<organism evidence="1 2">
    <name type="scientific">Candidatus Desulfosporosinus infrequens</name>
    <dbReference type="NCBI Taxonomy" id="2043169"/>
    <lineage>
        <taxon>Bacteria</taxon>
        <taxon>Bacillati</taxon>
        <taxon>Bacillota</taxon>
        <taxon>Clostridia</taxon>
        <taxon>Eubacteriales</taxon>
        <taxon>Desulfitobacteriaceae</taxon>
        <taxon>Desulfosporosinus</taxon>
    </lineage>
</organism>
<sequence length="68" mass="7831">MLIPPKLSRNNPHYNKKDQSVRYNALAIDGQYAYLTCPDKTNTLSTSIQRESAYLARQPTVHIDTMNY</sequence>
<reference evidence="2" key="1">
    <citation type="submission" date="2018-02" db="EMBL/GenBank/DDBJ databases">
        <authorList>
            <person name="Hausmann B."/>
        </authorList>
    </citation>
    <scope>NUCLEOTIDE SEQUENCE [LARGE SCALE GENOMIC DNA]</scope>
    <source>
        <strain evidence="2">Peat soil MAG SbF1</strain>
    </source>
</reference>
<name>A0A2U3LYV9_9FIRM</name>
<evidence type="ECO:0000313" key="2">
    <source>
        <dbReference type="Proteomes" id="UP000238916"/>
    </source>
</evidence>
<proteinExistence type="predicted"/>
<protein>
    <submittedName>
        <fullName evidence="1">Uncharacterized protein</fullName>
    </submittedName>
</protein>
<dbReference type="AlphaFoldDB" id="A0A2U3LYV9"/>
<dbReference type="EMBL" id="OMOF01000949">
    <property type="protein sequence ID" value="SPF56952.1"/>
    <property type="molecule type" value="Genomic_DNA"/>
</dbReference>
<gene>
    <name evidence="1" type="ORF">SBF1_9530002</name>
</gene>